<evidence type="ECO:0000256" key="2">
    <source>
        <dbReference type="ARBA" id="ARBA00022898"/>
    </source>
</evidence>
<dbReference type="Gene3D" id="3.40.50.1100">
    <property type="match status" value="3"/>
</dbReference>
<reference evidence="5" key="2">
    <citation type="journal article" date="2013" name="Stand. Genomic Sci.">
        <title>Complete genome sequence of Desulfocapsa sulfexigens, a marine deltaproteobacterium specialized in disproportionating inorganic sulfur compounds.</title>
        <authorList>
            <person name="Finster K.W."/>
            <person name="Kjeldsen K.U."/>
            <person name="Kube M."/>
            <person name="Reinhardt R."/>
            <person name="Mussmann M."/>
            <person name="Amann R."/>
            <person name="Schreiber L."/>
        </authorList>
    </citation>
    <scope>NUCLEOTIDE SEQUENCE [LARGE SCALE GENOMIC DNA]</scope>
    <source>
        <strain evidence="5">DSM 10523 / SB164P1</strain>
    </source>
</reference>
<dbReference type="Pfam" id="PF00291">
    <property type="entry name" value="PALP"/>
    <property type="match status" value="1"/>
</dbReference>
<gene>
    <name evidence="4" type="primary">ygeX</name>
    <name evidence="4" type="ordered locus">BN4_11192</name>
</gene>
<feature type="domain" description="Tryptophan synthase beta chain-like PALP" evidence="3">
    <location>
        <begin position="52"/>
        <end position="361"/>
    </location>
</feature>
<dbReference type="HOGENOM" id="CLU_021802_8_0_7"/>
<evidence type="ECO:0000259" key="3">
    <source>
        <dbReference type="Pfam" id="PF00291"/>
    </source>
</evidence>
<dbReference type="NCBIfam" id="NF006058">
    <property type="entry name" value="PRK08206.1"/>
    <property type="match status" value="1"/>
</dbReference>
<dbReference type="eggNOG" id="COG1171">
    <property type="taxonomic scope" value="Bacteria"/>
</dbReference>
<dbReference type="GO" id="GO:0008838">
    <property type="term" value="F:diaminopropionate ammonia-lyase activity"/>
    <property type="evidence" value="ECO:0007669"/>
    <property type="project" value="UniProtKB-EC"/>
</dbReference>
<dbReference type="InterPro" id="IPR036052">
    <property type="entry name" value="TrpB-like_PALP_sf"/>
</dbReference>
<reference evidence="4 5" key="1">
    <citation type="journal article" date="2013" name="PLoS ONE">
        <title>The first genomic and proteomic characterization of a deep-sea sulfate reducer: insights into the piezophilic lifestyle of Desulfovibrio piezophilus.</title>
        <authorList>
            <person name="Pradel N."/>
            <person name="Ji B."/>
            <person name="Gimenez G."/>
            <person name="Talla E."/>
            <person name="Lenoble P."/>
            <person name="Garel M."/>
            <person name="Tamburini C."/>
            <person name="Fourquet P."/>
            <person name="Lebrun R."/>
            <person name="Bertin P."/>
            <person name="Denis Y."/>
            <person name="Pophillat M."/>
            <person name="Barbe V."/>
            <person name="Ollivier B."/>
            <person name="Dolla A."/>
        </authorList>
    </citation>
    <scope>NUCLEOTIDE SEQUENCE [LARGE SCALE GENOMIC DNA]</scope>
    <source>
        <strain evidence="5">DSM 10523 / SB164P1</strain>
    </source>
</reference>
<proteinExistence type="predicted"/>
<evidence type="ECO:0000313" key="4">
    <source>
        <dbReference type="EMBL" id="CCH48429.1"/>
    </source>
</evidence>
<dbReference type="EMBL" id="FO203427">
    <property type="protein sequence ID" value="CCH48429.1"/>
    <property type="molecule type" value="Genomic_DNA"/>
</dbReference>
<keyword evidence="2" id="KW-0663">Pyridoxal phosphate</keyword>
<dbReference type="Proteomes" id="UP000011724">
    <property type="component" value="Chromosome"/>
</dbReference>
<dbReference type="NCBIfam" id="TIGR01747">
    <property type="entry name" value="diampropi_NH3ly"/>
    <property type="match status" value="1"/>
</dbReference>
<protein>
    <submittedName>
        <fullName evidence="4">2,3-diaminopropionate ammonia-lyase</fullName>
        <ecNumber evidence="4">4.3.1.15</ecNumber>
    </submittedName>
</protein>
<dbReference type="AlphaFoldDB" id="M1WPL4"/>
<dbReference type="PANTHER" id="PTHR42937">
    <property type="match status" value="1"/>
</dbReference>
<dbReference type="CDD" id="cd00640">
    <property type="entry name" value="Trp-synth-beta_II"/>
    <property type="match status" value="1"/>
</dbReference>
<name>M1WPL4_PSEP2</name>
<dbReference type="GO" id="GO:0030170">
    <property type="term" value="F:pyridoxal phosphate binding"/>
    <property type="evidence" value="ECO:0007669"/>
    <property type="project" value="InterPro"/>
</dbReference>
<keyword evidence="5" id="KW-1185">Reference proteome</keyword>
<dbReference type="InterPro" id="IPR010081">
    <property type="entry name" value="DiNH2opropionate_NH3_lyase"/>
</dbReference>
<dbReference type="PATRIC" id="fig|879567.3.peg.1229"/>
<dbReference type="InterPro" id="IPR001926">
    <property type="entry name" value="TrpB-like_PALP"/>
</dbReference>
<keyword evidence="4" id="KW-0456">Lyase</keyword>
<evidence type="ECO:0000313" key="5">
    <source>
        <dbReference type="Proteomes" id="UP000011724"/>
    </source>
</evidence>
<dbReference type="SUPFAM" id="SSF53686">
    <property type="entry name" value="Tryptophan synthase beta subunit-like PLP-dependent enzymes"/>
    <property type="match status" value="1"/>
</dbReference>
<dbReference type="BioCyc" id="DPIE1322246:BN4_RS05995-MONOMER"/>
<comment type="cofactor">
    <cofactor evidence="1">
        <name>pyridoxal 5'-phosphate</name>
        <dbReference type="ChEBI" id="CHEBI:597326"/>
    </cofactor>
</comment>
<dbReference type="PANTHER" id="PTHR42937:SF1">
    <property type="entry name" value="DIAMINOPROPIONATE AMMONIA-LYASE"/>
    <property type="match status" value="1"/>
</dbReference>
<evidence type="ECO:0000256" key="1">
    <source>
        <dbReference type="ARBA" id="ARBA00001933"/>
    </source>
</evidence>
<dbReference type="KEGG" id="dpi:BN4_11192"/>
<organism evidence="4 5">
    <name type="scientific">Pseudodesulfovibrio piezophilus (strain DSM 21447 / JCM 15486 / C1TLV30)</name>
    <name type="common">Desulfovibrio piezophilus</name>
    <dbReference type="NCBI Taxonomy" id="1322246"/>
    <lineage>
        <taxon>Bacteria</taxon>
        <taxon>Pseudomonadati</taxon>
        <taxon>Thermodesulfobacteriota</taxon>
        <taxon>Desulfovibrionia</taxon>
        <taxon>Desulfovibrionales</taxon>
        <taxon>Desulfovibrionaceae</taxon>
    </lineage>
</organism>
<sequence>MFDIKNLTKEELRMKIKALKNGNQVLQAYEPELINDDVLNEVKTFHESFLEYRKSAMYSLDGLAEFVGVNQLFVKDESSRFNLNSFKVLGASYAVGKALANELGEPLCSLPFPEMKKRVHKELPHIKLAAATDGNHGRGVAWMGRQLGLPVFIFMPKGTTQARVDHILAEGAEATVTDLNYDETVRFVADKAKQENWLVIQDTAWEGYEDVPRWIMQGYSTIAQEFSADLGETIPTHVFIQAGVGAFAGVIAESLRTLYKEKCPKIILVEADVADCYYGSALKGADVTKTGDLITIMAGLACGEQNPLGNKILKQLTYGFISAPEWATANGMRILGNPLSGDTAVVSGESGAVGVGVLERIMKSPEYADLKAMLELNEKSTVLAFSTEGDTDPGVYRDVVWYGRYNEPEA</sequence>
<accession>M1WPL4</accession>
<dbReference type="EC" id="4.3.1.15" evidence="4"/>
<dbReference type="STRING" id="1322246.BN4_11192"/>